<dbReference type="STRING" id="1198029.A0A1U7LQE4"/>
<gene>
    <name evidence="2" type="ORF">NEOLI_003592</name>
</gene>
<name>A0A1U7LQE4_NEOID</name>
<feature type="region of interest" description="Disordered" evidence="1">
    <location>
        <begin position="122"/>
        <end position="151"/>
    </location>
</feature>
<keyword evidence="3" id="KW-1185">Reference proteome</keyword>
<organism evidence="2 3">
    <name type="scientific">Neolecta irregularis (strain DAH-3)</name>
    <dbReference type="NCBI Taxonomy" id="1198029"/>
    <lineage>
        <taxon>Eukaryota</taxon>
        <taxon>Fungi</taxon>
        <taxon>Dikarya</taxon>
        <taxon>Ascomycota</taxon>
        <taxon>Taphrinomycotina</taxon>
        <taxon>Neolectales</taxon>
        <taxon>Neolectaceae</taxon>
        <taxon>Neolecta</taxon>
    </lineage>
</organism>
<evidence type="ECO:0000313" key="3">
    <source>
        <dbReference type="Proteomes" id="UP000186594"/>
    </source>
</evidence>
<protein>
    <submittedName>
        <fullName evidence="2">Uncharacterized protein</fullName>
    </submittedName>
</protein>
<proteinExistence type="predicted"/>
<dbReference type="Proteomes" id="UP000186594">
    <property type="component" value="Unassembled WGS sequence"/>
</dbReference>
<dbReference type="OrthoDB" id="9972657at2759"/>
<evidence type="ECO:0000313" key="2">
    <source>
        <dbReference type="EMBL" id="OLL24741.1"/>
    </source>
</evidence>
<dbReference type="OMA" id="IGWAFNC"/>
<evidence type="ECO:0000256" key="1">
    <source>
        <dbReference type="SAM" id="MobiDB-lite"/>
    </source>
</evidence>
<accession>A0A1U7LQE4</accession>
<reference evidence="2 3" key="1">
    <citation type="submission" date="2016-04" db="EMBL/GenBank/DDBJ databases">
        <title>Evolutionary innovation and constraint leading to complex multicellularity in the Ascomycota.</title>
        <authorList>
            <person name="Cisse O."/>
            <person name="Nguyen A."/>
            <person name="Hewitt D.A."/>
            <person name="Jedd G."/>
            <person name="Stajich J.E."/>
        </authorList>
    </citation>
    <scope>NUCLEOTIDE SEQUENCE [LARGE SCALE GENOMIC DNA]</scope>
    <source>
        <strain evidence="2 3">DAH-3</strain>
    </source>
</reference>
<comment type="caution">
    <text evidence="2">The sequence shown here is derived from an EMBL/GenBank/DDBJ whole genome shotgun (WGS) entry which is preliminary data.</text>
</comment>
<sequence length="481" mass="54724">MRFHSNLNVHTIYLIPMPQDTKHPTILTISKALDNLIAGSCEEGLYNIALPLLSCLITSREDAHTVPDTRYIVLLTTLLVHPSIPNTIETDIDIPSESFRILSRLLQTAGPRGANFHKVWAAQPSRKTRRRTKAPRLEGEGDNGTTGPPSWNDNIFNRVNNVWELVGWAFSSCCTEKSTWRRWILFLQHFVDLLERDWREEPDDTDGENTLLFKVLWFKQDYQYRTAIKATFAKDAGDDAAQGLQDTWKPIFERIVKRKDQEDERLAAGVYHVTFEQDEDQDDLLKAWGGYECLKLRIRFIDLFARAAAHHSLYKIVKPERLLDDVCAELSDFQDLLLFWTNMQDPDTKYALAETIFRTDAMNEEAFRKSKEFSEERILKAYLPAYGQHGSVVMNAMLGFLVGEVIGIGLETKSVEITRPVEFGQAVEEGIRERRRAAEAVRRKSVRADESIDVALAQAVLVASEEVLRGLARAAGAVAVE</sequence>
<dbReference type="AlphaFoldDB" id="A0A1U7LQE4"/>
<dbReference type="EMBL" id="LXFE01000643">
    <property type="protein sequence ID" value="OLL24741.1"/>
    <property type="molecule type" value="Genomic_DNA"/>
</dbReference>